<reference evidence="9 10" key="1">
    <citation type="submission" date="2018-06" db="EMBL/GenBank/DDBJ databases">
        <authorList>
            <consortium name="Pathogen Informatics"/>
            <person name="Doyle S."/>
        </authorList>
    </citation>
    <scope>NUCLEOTIDE SEQUENCE [LARGE SCALE GENOMIC DNA]</scope>
    <source>
        <strain evidence="9 10">NCTC11091</strain>
    </source>
</reference>
<sequence>MSKFKSCCYLGVLAVSWVGVMAHGAVLSPTLTPNTSPNLLGTLHTPHTPPPVARTIITQSVESVPFQRVTSTPTPNAWARRLPEMTSGEGFISQQQNRQLGEWALRQIYHDAPLIDDPWLQYSLEQLCWQMNASVRREAPLALVVINEPQINAFAVPSGLIGLNVGLLDKARNIDELASVLAHEIAHVSQRHFEQRSDEKNKQLATQVGGLLAGLLAAKVSDGDAGAAVMIGTQTISANQIAAFSRAQEREADRVGMQIMAQTGYDVRAMPSFFALLNQQHPMPTKRLIPSFVMSHPLTAERLSEATDRARAYGATTTTQQKTADYATRNALFDQVQWRARYLAKLTNRAELIQAVNNNARNLQNANGARLALVMSYLDTREYAAASHVLAPLQPMIANLSDPLAVMVAASLDERQGDVRAALDRLTRLSRLLPERRDVKYALADVYLRQAPSRTNAQAVMDLMLPISRQYPTDLHVWQNLTQASEQLSKLSTGSQQTLYQANTLRYRAQVEYWHNDLTQAVTSLNQAKRLAQTLPSTQAAPVLASINQQAERVQAAHRFKPS</sequence>
<dbReference type="EC" id="3.4.24.-" evidence="9"/>
<dbReference type="GO" id="GO:0051603">
    <property type="term" value="P:proteolysis involved in protein catabolic process"/>
    <property type="evidence" value="ECO:0007669"/>
    <property type="project" value="TreeGrafter"/>
</dbReference>
<dbReference type="RefSeq" id="WP_079352183.1">
    <property type="nucleotide sequence ID" value="NZ_MXAO01000057.1"/>
</dbReference>
<dbReference type="GO" id="GO:0016020">
    <property type="term" value="C:membrane"/>
    <property type="evidence" value="ECO:0007669"/>
    <property type="project" value="TreeGrafter"/>
</dbReference>
<evidence type="ECO:0000259" key="8">
    <source>
        <dbReference type="Pfam" id="PF01435"/>
    </source>
</evidence>
<comment type="cofactor">
    <cofactor evidence="1">
        <name>Zn(2+)</name>
        <dbReference type="ChEBI" id="CHEBI:29105"/>
    </cofactor>
</comment>
<dbReference type="PANTHER" id="PTHR22726:SF1">
    <property type="entry name" value="METALLOENDOPEPTIDASE OMA1, MITOCHONDRIAL"/>
    <property type="match status" value="1"/>
</dbReference>
<accession>A0A378Q5H2</accession>
<dbReference type="Pfam" id="PF01435">
    <property type="entry name" value="Peptidase_M48"/>
    <property type="match status" value="1"/>
</dbReference>
<dbReference type="GO" id="GO:0046872">
    <property type="term" value="F:metal ion binding"/>
    <property type="evidence" value="ECO:0007669"/>
    <property type="project" value="UniProtKB-KW"/>
</dbReference>
<keyword evidence="7" id="KW-0732">Signal</keyword>
<keyword evidence="6 9" id="KW-0482">Metalloprotease</keyword>
<proteinExistence type="predicted"/>
<dbReference type="Gene3D" id="1.25.40.10">
    <property type="entry name" value="Tetratricopeptide repeat domain"/>
    <property type="match status" value="1"/>
</dbReference>
<gene>
    <name evidence="9" type="primary">yggG_2</name>
    <name evidence="9" type="ORF">NCTC11091_01741</name>
</gene>
<dbReference type="InterPro" id="IPR001915">
    <property type="entry name" value="Peptidase_M48"/>
</dbReference>
<evidence type="ECO:0000256" key="5">
    <source>
        <dbReference type="ARBA" id="ARBA00022833"/>
    </source>
</evidence>
<dbReference type="CDD" id="cd07324">
    <property type="entry name" value="M48C_Oma1-like"/>
    <property type="match status" value="1"/>
</dbReference>
<organism evidence="9 10">
    <name type="scientific">Faucicola atlantae</name>
    <dbReference type="NCBI Taxonomy" id="34059"/>
    <lineage>
        <taxon>Bacteria</taxon>
        <taxon>Pseudomonadati</taxon>
        <taxon>Pseudomonadota</taxon>
        <taxon>Gammaproteobacteria</taxon>
        <taxon>Moraxellales</taxon>
        <taxon>Moraxellaceae</taxon>
        <taxon>Faucicola</taxon>
    </lineage>
</organism>
<evidence type="ECO:0000313" key="9">
    <source>
        <dbReference type="EMBL" id="STY95932.1"/>
    </source>
</evidence>
<feature type="chain" id="PRO_5016878453" evidence="7">
    <location>
        <begin position="25"/>
        <end position="563"/>
    </location>
</feature>
<dbReference type="GO" id="GO:0004222">
    <property type="term" value="F:metalloendopeptidase activity"/>
    <property type="evidence" value="ECO:0007669"/>
    <property type="project" value="InterPro"/>
</dbReference>
<dbReference type="PANTHER" id="PTHR22726">
    <property type="entry name" value="METALLOENDOPEPTIDASE OMA1"/>
    <property type="match status" value="1"/>
</dbReference>
<feature type="domain" description="Peptidase M48" evidence="8">
    <location>
        <begin position="117"/>
        <end position="309"/>
    </location>
</feature>
<dbReference type="InterPro" id="IPR051156">
    <property type="entry name" value="Mito/Outer_Membr_Metalloprot"/>
</dbReference>
<evidence type="ECO:0000256" key="4">
    <source>
        <dbReference type="ARBA" id="ARBA00022801"/>
    </source>
</evidence>
<keyword evidence="5" id="KW-0862">Zinc</keyword>
<keyword evidence="2 9" id="KW-0645">Protease</keyword>
<name>A0A378Q5H2_9GAMM</name>
<dbReference type="AlphaFoldDB" id="A0A378Q5H2"/>
<evidence type="ECO:0000256" key="1">
    <source>
        <dbReference type="ARBA" id="ARBA00001947"/>
    </source>
</evidence>
<feature type="signal peptide" evidence="7">
    <location>
        <begin position="1"/>
        <end position="24"/>
    </location>
</feature>
<keyword evidence="3" id="KW-0479">Metal-binding</keyword>
<evidence type="ECO:0000256" key="2">
    <source>
        <dbReference type="ARBA" id="ARBA00022670"/>
    </source>
</evidence>
<evidence type="ECO:0000313" key="10">
    <source>
        <dbReference type="Proteomes" id="UP000255193"/>
    </source>
</evidence>
<protein>
    <submittedName>
        <fullName evidence="9">Uncharacterized metalloprotease yggG</fullName>
        <ecNumber evidence="9">3.4.24.-</ecNumber>
    </submittedName>
</protein>
<evidence type="ECO:0000256" key="3">
    <source>
        <dbReference type="ARBA" id="ARBA00022723"/>
    </source>
</evidence>
<keyword evidence="4 9" id="KW-0378">Hydrolase</keyword>
<dbReference type="Gene3D" id="3.30.2010.10">
    <property type="entry name" value="Metalloproteases ('zincins'), catalytic domain"/>
    <property type="match status" value="1"/>
</dbReference>
<evidence type="ECO:0000256" key="7">
    <source>
        <dbReference type="SAM" id="SignalP"/>
    </source>
</evidence>
<evidence type="ECO:0000256" key="6">
    <source>
        <dbReference type="ARBA" id="ARBA00023049"/>
    </source>
</evidence>
<dbReference type="InterPro" id="IPR011990">
    <property type="entry name" value="TPR-like_helical_dom_sf"/>
</dbReference>
<dbReference type="Proteomes" id="UP000255193">
    <property type="component" value="Unassembled WGS sequence"/>
</dbReference>
<dbReference type="EMBL" id="UGQA01000001">
    <property type="protein sequence ID" value="STY95932.1"/>
    <property type="molecule type" value="Genomic_DNA"/>
</dbReference>